<dbReference type="EMBL" id="AP009333">
    <property type="protein sequence ID" value="BAK60931.1"/>
    <property type="molecule type" value="Genomic_DNA"/>
</dbReference>
<dbReference type="KEGG" id="lgv:LCGL_1471"/>
<keyword evidence="6 12" id="KW-0812">Transmembrane</keyword>
<dbReference type="AlphaFoldDB" id="F9VF30"/>
<keyword evidence="5" id="KW-0349">Heme</keyword>
<evidence type="ECO:0000256" key="6">
    <source>
        <dbReference type="ARBA" id="ARBA00022692"/>
    </source>
</evidence>
<keyword evidence="8" id="KW-0249">Electron transport</keyword>
<evidence type="ECO:0000256" key="5">
    <source>
        <dbReference type="ARBA" id="ARBA00022617"/>
    </source>
</evidence>
<dbReference type="GO" id="GO:0046872">
    <property type="term" value="F:metal ion binding"/>
    <property type="evidence" value="ECO:0007669"/>
    <property type="project" value="UniProtKB-KW"/>
</dbReference>
<accession>F9VF30</accession>
<dbReference type="InterPro" id="IPR002585">
    <property type="entry name" value="Cyt-d_ubiquinol_oxidase_su_1"/>
</dbReference>
<keyword evidence="14" id="KW-1185">Reference proteome</keyword>
<dbReference type="GO" id="GO:0070069">
    <property type="term" value="C:cytochrome complex"/>
    <property type="evidence" value="ECO:0007669"/>
    <property type="project" value="InterPro"/>
</dbReference>
<evidence type="ECO:0000313" key="14">
    <source>
        <dbReference type="Proteomes" id="UP000008520"/>
    </source>
</evidence>
<gene>
    <name evidence="13" type="ordered locus">LCGL_1471</name>
</gene>
<feature type="transmembrane region" description="Helical" evidence="12">
    <location>
        <begin position="20"/>
        <end position="41"/>
    </location>
</feature>
<evidence type="ECO:0000256" key="3">
    <source>
        <dbReference type="ARBA" id="ARBA00022448"/>
    </source>
</evidence>
<dbReference type="HOGENOM" id="CLU_030555_1_1_9"/>
<dbReference type="PATRIC" id="fig|420890.5.peg.1448"/>
<keyword evidence="10" id="KW-0408">Iron</keyword>
<dbReference type="GO" id="GO:0020037">
    <property type="term" value="F:heme binding"/>
    <property type="evidence" value="ECO:0007669"/>
    <property type="project" value="TreeGrafter"/>
</dbReference>
<sequence length="158" mass="18165">MLTIETLARFQFGMTTIFHFFFVPLSIGLTLMTFIMEALYVKTGDEKWKTRTKFFGAIMLLSFAVGVVTGIIQEFQFGMNWSDYSRFVGDIFGAPLAVEALLAFFMESTFLGVWMFGWDRIGKKLHLAALGFLHFGFWQRTALCKTQWAMKLLMVVPH</sequence>
<evidence type="ECO:0000256" key="7">
    <source>
        <dbReference type="ARBA" id="ARBA00022723"/>
    </source>
</evidence>
<evidence type="ECO:0000313" key="13">
    <source>
        <dbReference type="EMBL" id="BAK60931.1"/>
    </source>
</evidence>
<feature type="transmembrane region" description="Helical" evidence="12">
    <location>
        <begin position="92"/>
        <end position="116"/>
    </location>
</feature>
<dbReference type="GO" id="GO:0009055">
    <property type="term" value="F:electron transfer activity"/>
    <property type="evidence" value="ECO:0007669"/>
    <property type="project" value="InterPro"/>
</dbReference>
<proteinExistence type="inferred from homology"/>
<feature type="transmembrane region" description="Helical" evidence="12">
    <location>
        <begin position="53"/>
        <end position="72"/>
    </location>
</feature>
<evidence type="ECO:0000256" key="4">
    <source>
        <dbReference type="ARBA" id="ARBA00022475"/>
    </source>
</evidence>
<keyword evidence="9 12" id="KW-1133">Transmembrane helix</keyword>
<evidence type="ECO:0000256" key="10">
    <source>
        <dbReference type="ARBA" id="ARBA00023004"/>
    </source>
</evidence>
<protein>
    <submittedName>
        <fullName evidence="13">Truncated cytochrome D ubiquinol oxidase subunit I</fullName>
    </submittedName>
</protein>
<keyword evidence="11 12" id="KW-0472">Membrane</keyword>
<keyword evidence="3" id="KW-0813">Transport</keyword>
<evidence type="ECO:0000256" key="8">
    <source>
        <dbReference type="ARBA" id="ARBA00022982"/>
    </source>
</evidence>
<dbReference type="InterPro" id="IPR037272">
    <property type="entry name" value="SNS_sf"/>
</dbReference>
<dbReference type="GO" id="GO:0019646">
    <property type="term" value="P:aerobic electron transport chain"/>
    <property type="evidence" value="ECO:0007669"/>
    <property type="project" value="InterPro"/>
</dbReference>
<evidence type="ECO:0000256" key="9">
    <source>
        <dbReference type="ARBA" id="ARBA00022989"/>
    </source>
</evidence>
<evidence type="ECO:0000256" key="12">
    <source>
        <dbReference type="SAM" id="Phobius"/>
    </source>
</evidence>
<dbReference type="STRING" id="420890.LCGL_1471"/>
<evidence type="ECO:0000256" key="11">
    <source>
        <dbReference type="ARBA" id="ARBA00023136"/>
    </source>
</evidence>
<comment type="subcellular location">
    <subcellularLocation>
        <location evidence="1">Cell membrane</location>
        <topology evidence="1">Multi-pass membrane protein</topology>
    </subcellularLocation>
</comment>
<dbReference type="Proteomes" id="UP000008520">
    <property type="component" value="Chromosome"/>
</dbReference>
<dbReference type="PANTHER" id="PTHR30365:SF15">
    <property type="entry name" value="CYTOCHROME BD UBIQUINOL OXIDASE SUBUNIT 1"/>
    <property type="match status" value="1"/>
</dbReference>
<evidence type="ECO:0000256" key="1">
    <source>
        <dbReference type="ARBA" id="ARBA00004651"/>
    </source>
</evidence>
<dbReference type="GO" id="GO:0005886">
    <property type="term" value="C:plasma membrane"/>
    <property type="evidence" value="ECO:0007669"/>
    <property type="project" value="UniProtKB-SubCell"/>
</dbReference>
<dbReference type="eggNOG" id="COG1271">
    <property type="taxonomic scope" value="Bacteria"/>
</dbReference>
<dbReference type="PANTHER" id="PTHR30365">
    <property type="entry name" value="CYTOCHROME D UBIQUINOL OXIDASE"/>
    <property type="match status" value="1"/>
</dbReference>
<reference evidence="13 14" key="1">
    <citation type="journal article" date="2011" name="PLoS ONE">
        <title>Complete genome sequence and comparative analysis of the fish pathogen Lactococcus garvieae.</title>
        <authorList>
            <person name="Morita H."/>
            <person name="Toh H."/>
            <person name="Oshima K."/>
            <person name="Yoshizaki M."/>
            <person name="Kawanishi M."/>
            <person name="Nakaya K."/>
            <person name="Suzuki T."/>
            <person name="Miyauchi E."/>
            <person name="Ishii Y."/>
            <person name="Tanabe S."/>
            <person name="Murakami M."/>
            <person name="Hattori M."/>
        </authorList>
    </citation>
    <scope>NUCLEOTIDE SEQUENCE [LARGE SCALE GENOMIC DNA]</scope>
    <source>
        <strain evidence="13 14">Lg2</strain>
    </source>
</reference>
<evidence type="ECO:0000256" key="2">
    <source>
        <dbReference type="ARBA" id="ARBA00009819"/>
    </source>
</evidence>
<organism evidence="13 14">
    <name type="scientific">Lactococcus garvieae (strain Lg2)</name>
    <name type="common">Enterococcus seriolicida</name>
    <dbReference type="NCBI Taxonomy" id="420890"/>
    <lineage>
        <taxon>Bacteria</taxon>
        <taxon>Bacillati</taxon>
        <taxon>Bacillota</taxon>
        <taxon>Bacilli</taxon>
        <taxon>Lactobacillales</taxon>
        <taxon>Streptococcaceae</taxon>
        <taxon>Lactococcus</taxon>
    </lineage>
</organism>
<dbReference type="Pfam" id="PF01654">
    <property type="entry name" value="Cyt_bd_oxida_I"/>
    <property type="match status" value="1"/>
</dbReference>
<keyword evidence="4" id="KW-1003">Cell membrane</keyword>
<name>F9VF30_LACGL</name>
<comment type="similarity">
    <text evidence="2">Belongs to the cytochrome ubiquinol oxidase subunit 1 family.</text>
</comment>
<dbReference type="SUPFAM" id="SSF161070">
    <property type="entry name" value="SNF-like"/>
    <property type="match status" value="1"/>
</dbReference>
<dbReference type="GO" id="GO:0016682">
    <property type="term" value="F:oxidoreductase activity, acting on diphenols and related substances as donors, oxygen as acceptor"/>
    <property type="evidence" value="ECO:0007669"/>
    <property type="project" value="TreeGrafter"/>
</dbReference>
<keyword evidence="7" id="KW-0479">Metal-binding</keyword>